<proteinExistence type="predicted"/>
<gene>
    <name evidence="1" type="ORF">BN938_2363</name>
</gene>
<dbReference type="STRING" id="1433126.BN938_2363"/>
<dbReference type="KEGG" id="rbc:BN938_2363"/>
<dbReference type="EMBL" id="HG934468">
    <property type="protein sequence ID" value="CDN32434.1"/>
    <property type="molecule type" value="Genomic_DNA"/>
</dbReference>
<accession>A0A060RE70</accession>
<dbReference type="Proteomes" id="UP000027616">
    <property type="component" value="Chromosome I"/>
</dbReference>
<evidence type="ECO:0000313" key="2">
    <source>
        <dbReference type="Proteomes" id="UP000027616"/>
    </source>
</evidence>
<sequence length="49" mass="5739">MQNYQKNPVFVPILRSYYRFGIIIIFKVLPLAKKLLTLQTPKCMGMGHK</sequence>
<keyword evidence="2" id="KW-1185">Reference proteome</keyword>
<dbReference type="AlphaFoldDB" id="A0A060RE70"/>
<name>A0A060RE70_9BACT</name>
<organism evidence="1 2">
    <name type="scientific">Mucinivorans hirudinis</name>
    <dbReference type="NCBI Taxonomy" id="1433126"/>
    <lineage>
        <taxon>Bacteria</taxon>
        <taxon>Pseudomonadati</taxon>
        <taxon>Bacteroidota</taxon>
        <taxon>Bacteroidia</taxon>
        <taxon>Bacteroidales</taxon>
        <taxon>Rikenellaceae</taxon>
        <taxon>Mucinivorans</taxon>
    </lineage>
</organism>
<reference evidence="1 2" key="1">
    <citation type="journal article" date="2015" name="Genome Announc.">
        <title>Complete Genome Sequence of the Novel Leech Symbiont Mucinivorans hirudinis M3T.</title>
        <authorList>
            <person name="Nelson M.C."/>
            <person name="Bomar L."/>
            <person name="Graf J."/>
        </authorList>
    </citation>
    <scope>NUCLEOTIDE SEQUENCE [LARGE SCALE GENOMIC DNA]</scope>
    <source>
        <strain evidence="2">M3</strain>
    </source>
</reference>
<evidence type="ECO:0000313" key="1">
    <source>
        <dbReference type="EMBL" id="CDN32434.1"/>
    </source>
</evidence>
<protein>
    <submittedName>
        <fullName evidence="1">Uncharacterized protein</fullName>
    </submittedName>
</protein>
<dbReference type="HOGENOM" id="CLU_3137820_0_0_10"/>